<evidence type="ECO:0000313" key="3">
    <source>
        <dbReference type="EMBL" id="MBK3517376.1"/>
    </source>
</evidence>
<evidence type="ECO:0000313" key="4">
    <source>
        <dbReference type="Proteomes" id="UP000605676"/>
    </source>
</evidence>
<feature type="compositionally biased region" description="Basic and acidic residues" evidence="1">
    <location>
        <begin position="28"/>
        <end position="45"/>
    </location>
</feature>
<dbReference type="Proteomes" id="UP000605676">
    <property type="component" value="Unassembled WGS sequence"/>
</dbReference>
<dbReference type="RefSeq" id="WP_200464605.1">
    <property type="nucleotide sequence ID" value="NZ_JAENRR010000015.1"/>
</dbReference>
<sequence length="129" mass="14924">MGNKLVVIALLMMSLIACNTNGQQRKRASAEDMAKHQTEMMEKSLDLSSEQSKTVSELNLKYAEKFKKLKEEAGGDREKMRTLRGELLNKKNDELKEVLSEEQFEKYIKLEEERAKEMRNGRRGGRGER</sequence>
<gene>
    <name evidence="3" type="ORF">JIV24_08505</name>
</gene>
<keyword evidence="2" id="KW-0732">Signal</keyword>
<evidence type="ECO:0000256" key="1">
    <source>
        <dbReference type="SAM" id="MobiDB-lite"/>
    </source>
</evidence>
<evidence type="ECO:0000256" key="2">
    <source>
        <dbReference type="SAM" id="SignalP"/>
    </source>
</evidence>
<dbReference type="EMBL" id="JAENRR010000015">
    <property type="protein sequence ID" value="MBK3517376.1"/>
    <property type="molecule type" value="Genomic_DNA"/>
</dbReference>
<reference evidence="3 4" key="1">
    <citation type="submission" date="2021-01" db="EMBL/GenBank/DDBJ databases">
        <title>Carboxyliciviraga sp.nov., isolated from coastal sediments.</title>
        <authorList>
            <person name="Lu D."/>
            <person name="Zhang T."/>
        </authorList>
    </citation>
    <scope>NUCLEOTIDE SEQUENCE [LARGE SCALE GENOMIC DNA]</scope>
    <source>
        <strain evidence="3 4">N1Y132</strain>
    </source>
</reference>
<accession>A0ABS1HID3</accession>
<proteinExistence type="predicted"/>
<dbReference type="PROSITE" id="PS51257">
    <property type="entry name" value="PROKAR_LIPOPROTEIN"/>
    <property type="match status" value="1"/>
</dbReference>
<evidence type="ECO:0008006" key="5">
    <source>
        <dbReference type="Google" id="ProtNLM"/>
    </source>
</evidence>
<feature type="signal peptide" evidence="2">
    <location>
        <begin position="1"/>
        <end position="19"/>
    </location>
</feature>
<comment type="caution">
    <text evidence="3">The sequence shown here is derived from an EMBL/GenBank/DDBJ whole genome shotgun (WGS) entry which is preliminary data.</text>
</comment>
<feature type="region of interest" description="Disordered" evidence="1">
    <location>
        <begin position="27"/>
        <end position="50"/>
    </location>
</feature>
<protein>
    <recommendedName>
        <fullName evidence="5">DUF4890 domain-containing protein</fullName>
    </recommendedName>
</protein>
<organism evidence="3 4">
    <name type="scientific">Carboxylicivirga marina</name>
    <dbReference type="NCBI Taxonomy" id="2800988"/>
    <lineage>
        <taxon>Bacteria</taxon>
        <taxon>Pseudomonadati</taxon>
        <taxon>Bacteroidota</taxon>
        <taxon>Bacteroidia</taxon>
        <taxon>Marinilabiliales</taxon>
        <taxon>Marinilabiliaceae</taxon>
        <taxon>Carboxylicivirga</taxon>
    </lineage>
</organism>
<keyword evidence="4" id="KW-1185">Reference proteome</keyword>
<name>A0ABS1HID3_9BACT</name>
<feature type="chain" id="PRO_5045283487" description="DUF4890 domain-containing protein" evidence="2">
    <location>
        <begin position="20"/>
        <end position="129"/>
    </location>
</feature>